<dbReference type="Gene3D" id="3.30.1520.10">
    <property type="entry name" value="Phox-like domain"/>
    <property type="match status" value="1"/>
</dbReference>
<dbReference type="SMART" id="SM00146">
    <property type="entry name" value="PI3Kc"/>
    <property type="match status" value="1"/>
</dbReference>
<dbReference type="InterPro" id="IPR029071">
    <property type="entry name" value="Ubiquitin-like_domsf"/>
</dbReference>
<dbReference type="FunFam" id="2.60.40.150:FF:000125">
    <property type="entry name" value="Phosphatidylinositol-4-phosphate 3-kinase catalytic subunit type 2 gamma"/>
    <property type="match status" value="1"/>
</dbReference>
<dbReference type="PROSITE" id="PS51547">
    <property type="entry name" value="C2_PI3K"/>
    <property type="match status" value="1"/>
</dbReference>
<dbReference type="OrthoDB" id="67688at2759"/>
<dbReference type="InterPro" id="IPR036940">
    <property type="entry name" value="PI3/4_kinase_cat_sf"/>
</dbReference>
<dbReference type="FunFam" id="1.10.1070.11:FF:000013">
    <property type="entry name" value="Phosphatidylinositol 4-phosphate 3-kinase C2 domain-containing subunit gamma"/>
    <property type="match status" value="1"/>
</dbReference>
<dbReference type="SUPFAM" id="SSF56112">
    <property type="entry name" value="Protein kinase-like (PK-like)"/>
    <property type="match status" value="1"/>
</dbReference>
<dbReference type="GO" id="GO:0016477">
    <property type="term" value="P:cell migration"/>
    <property type="evidence" value="ECO:0007669"/>
    <property type="project" value="TreeGrafter"/>
</dbReference>
<dbReference type="SUPFAM" id="SSF49562">
    <property type="entry name" value="C2 domain (Calcium/lipid-binding domain, CaLB)"/>
    <property type="match status" value="2"/>
</dbReference>
<dbReference type="GO" id="GO:0005942">
    <property type="term" value="C:phosphatidylinositol 3-kinase complex"/>
    <property type="evidence" value="ECO:0007669"/>
    <property type="project" value="TreeGrafter"/>
</dbReference>
<dbReference type="GO" id="GO:0048015">
    <property type="term" value="P:phosphatidylinositol-mediated signaling"/>
    <property type="evidence" value="ECO:0007669"/>
    <property type="project" value="TreeGrafter"/>
</dbReference>
<name>A0A6P8RS26_GEOSA</name>
<dbReference type="GO" id="GO:0016303">
    <property type="term" value="F:1-phosphatidylinositol-3-kinase activity"/>
    <property type="evidence" value="ECO:0007669"/>
    <property type="project" value="UniProtKB-EC"/>
</dbReference>
<dbReference type="GO" id="GO:0035005">
    <property type="term" value="F:1-phosphatidylinositol-4-phosphate 3-kinase activity"/>
    <property type="evidence" value="ECO:0007669"/>
    <property type="project" value="UniProtKB-EC"/>
</dbReference>
<dbReference type="FunCoup" id="A0A6P8RS26">
    <property type="interactions" value="114"/>
</dbReference>
<evidence type="ECO:0000256" key="4">
    <source>
        <dbReference type="ARBA" id="ARBA00022777"/>
    </source>
</evidence>
<evidence type="ECO:0000256" key="8">
    <source>
        <dbReference type="ARBA" id="ARBA00029297"/>
    </source>
</evidence>
<feature type="domain" description="C2 PI3K-type" evidence="13">
    <location>
        <begin position="542"/>
        <end position="688"/>
    </location>
</feature>
<dbReference type="PROSITE" id="PS50290">
    <property type="entry name" value="PI3_4_KINASE_3"/>
    <property type="match status" value="1"/>
</dbReference>
<dbReference type="Gene3D" id="1.25.40.70">
    <property type="entry name" value="Phosphatidylinositol 3-kinase, accessory domain (PIK)"/>
    <property type="match status" value="1"/>
</dbReference>
<sequence>MDSFWNVPLPDDGTRQSNLAPSSFSTVLCQTPGAPGDVSFNSSSFTSAGYVPLGFDQLAQEEDRWIPFYSPSCPYQPEEDSYHELLNFNCNMKEHELRQPQMPFGLREDFQDPAWSLQQNTEGPSIGFESFALPDFRNNNDARPLSMSAGAICAYSGDKEEYSSPNSFTNTASRSWRNESENRTFDIGFEGTACLYNPANMETWYNGKQRGDLAFHGNSRESYLNIPTSVTDGLSWPVSPAMTDTRCEIPDWCLGVIETKPDSNEEPTSFCDCVNKWRGRYPASDTKSNSGMIWNVATAFPKQLLSNSVFTGHVLTHGTSHPISFTTAATCLVQDFITDVLRRTNEYPPQEEHFLSICGSDAFLQNDHLLGSHESLQKTPSDVFLQLHKKSTLRTCLARTQEDDQKLFCQNELMQLTHVWKVSRERLSAAISKYNRQAGYLLQSMHGMNDLLESVREICCLLCSVETKAITEALGKLRLALIMDEQAMYQYSGSPTKVSAETASMDLSRAISHLIISTAPASTRTCDPLNTSQTFHTLRPAWNPTSVSHSAQSIIPSDWMKSFNIISVSCSLIYAGKKICQSENKKTEPISKSLFYFIHWNEKISFPVPSKSLPYETMLLITFWGTDRTSNSTQTLAWTCLPLYSKRILVHGPLLLGTATNSEPPAIITPGVFDPSLPTSVTLQIDCPRAEQAFVKPELAQNRNHTEAPTVESVKYIANLSQKHSLSLLPEAEKRFLWVYRSHCSHKNCFLPLVLGSAPSWSPNTVSEMHEVMKDWVFSSPLEALGLLTSSFSDRDVRETAVRQIEKLSNDELLEFLPQLVQALKFEWHLDGLLVKLLLTRSQQNIRIMHRLYWLLKAALSEPHFKSWYQKFLAGLQACAGKALSNELSKETKLVRILENVTVKVRAAHHSKRQEVLKTELNQLERFFQEVNRCRLPLDPAVVVRGINKEACTYFTSNASPVKVSFLNADLLGKPVNVIFKAGDDLRQDMLVLQIIRVIDKMWLQEGLDLHMTIYNSVCTGKDQGLVHMVPDAITLAKIHRQSGIIGPLKENSIVKWFRHHNPSQAGYEKAMNNFFYSCAGWCVVTFILGVCDRHNDNIMLTKTGHMFHIDFGKFLGHAQKFGPIKRDRAPFIFTSEMEYFITEGGKNPGRFQEFVELCCRAYNIIRKHSYLLLNLVELMMQAGLPELRGVQDLKYMHRNLRPQDSDLEATSYFTRKIQESLECVPVKLNNMIHILGQMIASSATKFASKPESRAETPSTDRSIVRATVLGFSRKQESVYLIEVVKSDGMVILTEKTYRQFLKLHSQLQKQFHVPPLPDHNLFSHIHRDHRRMQDLNFYLEKIFNGSYELAHNEQVLSFLLDEPEHGNPGDLFGMGPGHKFTGKEPGVQLHISYEKPRLKILLKHLKNIRLPDGSTPSAHIEIYLLPDPNETSQKKTKMVPKRTDPTFNELVEYDDVTSLRGHVLKLIVKSRSTFVGAINIHLGQIQLNEDTWYPLGNCII</sequence>
<dbReference type="GO" id="GO:0043491">
    <property type="term" value="P:phosphatidylinositol 3-kinase/protein kinase B signal transduction"/>
    <property type="evidence" value="ECO:0007669"/>
    <property type="project" value="TreeGrafter"/>
</dbReference>
<keyword evidence="2" id="KW-0808">Transferase</keyword>
<dbReference type="InterPro" id="IPR016024">
    <property type="entry name" value="ARM-type_fold"/>
</dbReference>
<protein>
    <submittedName>
        <fullName evidence="15">LOW QUALITY PROTEIN: phosphatidylinositol 4-phosphate 3-kinase C2 domain-containing subunit gamma</fullName>
    </submittedName>
</protein>
<dbReference type="GO" id="GO:0005737">
    <property type="term" value="C:cytoplasm"/>
    <property type="evidence" value="ECO:0007669"/>
    <property type="project" value="TreeGrafter"/>
</dbReference>
<dbReference type="Proteomes" id="UP000515159">
    <property type="component" value="Chromosome 7"/>
</dbReference>
<keyword evidence="4" id="KW-0418">Kinase</keyword>
<dbReference type="KEGG" id="gsh:117363875"/>
<accession>A0A6P8RS26</accession>
<dbReference type="GeneID" id="117363875"/>
<evidence type="ECO:0000259" key="10">
    <source>
        <dbReference type="PROSITE" id="PS50195"/>
    </source>
</evidence>
<reference evidence="15" key="1">
    <citation type="submission" date="2025-08" db="UniProtKB">
        <authorList>
            <consortium name="RefSeq"/>
        </authorList>
    </citation>
    <scope>IDENTIFICATION</scope>
</reference>
<dbReference type="InterPro" id="IPR001683">
    <property type="entry name" value="PX_dom"/>
</dbReference>
<dbReference type="InterPro" id="IPR011009">
    <property type="entry name" value="Kinase-like_dom_sf"/>
</dbReference>
<dbReference type="InterPro" id="IPR002420">
    <property type="entry name" value="PI3K-type_C2_dom"/>
</dbReference>
<dbReference type="SMART" id="SM00312">
    <property type="entry name" value="PX"/>
    <property type="match status" value="1"/>
</dbReference>
<dbReference type="Pfam" id="PF00168">
    <property type="entry name" value="C2"/>
    <property type="match status" value="1"/>
</dbReference>
<feature type="domain" description="C2" evidence="9">
    <location>
        <begin position="1384"/>
        <end position="1501"/>
    </location>
</feature>
<evidence type="ECO:0000313" key="15">
    <source>
        <dbReference type="RefSeq" id="XP_033808274.1"/>
    </source>
</evidence>
<comment type="similarity">
    <text evidence="1">Belongs to the PI3/PI4-kinase family. Type III PI4K subfamily.</text>
</comment>
<feature type="domain" description="PIK helical" evidence="12">
    <location>
        <begin position="703"/>
        <end position="879"/>
    </location>
</feature>
<dbReference type="RefSeq" id="XP_033808274.1">
    <property type="nucleotide sequence ID" value="XM_033952383.1"/>
</dbReference>
<dbReference type="InParanoid" id="A0A6P8RS26"/>
<comment type="catalytic activity">
    <reaction evidence="8">
        <text>a 1,2-diacyl-sn-glycero-3-phospho-(1D-myo-inositol 4-phosphate) + ATP = a 1,2-diacyl-sn-glycero-3-phospho-(1D-myo-inositol-3,4-bisphosphate) + ADP + H(+)</text>
        <dbReference type="Rhea" id="RHEA:18373"/>
        <dbReference type="ChEBI" id="CHEBI:15378"/>
        <dbReference type="ChEBI" id="CHEBI:30616"/>
        <dbReference type="ChEBI" id="CHEBI:57658"/>
        <dbReference type="ChEBI" id="CHEBI:58178"/>
        <dbReference type="ChEBI" id="CHEBI:456216"/>
        <dbReference type="EC" id="2.7.1.154"/>
    </reaction>
    <physiologicalReaction direction="left-to-right" evidence="8">
        <dbReference type="Rhea" id="RHEA:18374"/>
    </physiologicalReaction>
</comment>
<dbReference type="PROSITE" id="PS00915">
    <property type="entry name" value="PI3_4_KINASE_1"/>
    <property type="match status" value="1"/>
</dbReference>
<evidence type="ECO:0000259" key="13">
    <source>
        <dbReference type="PROSITE" id="PS51547"/>
    </source>
</evidence>
<dbReference type="InterPro" id="IPR018936">
    <property type="entry name" value="PI3/4_kinase_CS"/>
</dbReference>
<dbReference type="SUPFAM" id="SSF64268">
    <property type="entry name" value="PX domain"/>
    <property type="match status" value="1"/>
</dbReference>
<dbReference type="PROSITE" id="PS50004">
    <property type="entry name" value="C2"/>
    <property type="match status" value="1"/>
</dbReference>
<evidence type="ECO:0000259" key="11">
    <source>
        <dbReference type="PROSITE" id="PS50290"/>
    </source>
</evidence>
<keyword evidence="6" id="KW-0443">Lipid metabolism</keyword>
<dbReference type="PROSITE" id="PS00916">
    <property type="entry name" value="PI3_4_KINASE_2"/>
    <property type="match status" value="1"/>
</dbReference>
<dbReference type="Pfam" id="PF00454">
    <property type="entry name" value="PI3_PI4_kinase"/>
    <property type="match status" value="1"/>
</dbReference>
<dbReference type="Gene3D" id="3.30.1010.10">
    <property type="entry name" value="Phosphatidylinositol 3-kinase Catalytic Subunit, Chain A, domain 4"/>
    <property type="match status" value="1"/>
</dbReference>
<evidence type="ECO:0000259" key="9">
    <source>
        <dbReference type="PROSITE" id="PS50004"/>
    </source>
</evidence>
<dbReference type="CTD" id="5288"/>
<dbReference type="Pfam" id="PF00794">
    <property type="entry name" value="PI3K_rbd"/>
    <property type="match status" value="1"/>
</dbReference>
<proteinExistence type="inferred from homology"/>
<dbReference type="GO" id="GO:0005524">
    <property type="term" value="F:ATP binding"/>
    <property type="evidence" value="ECO:0007669"/>
    <property type="project" value="UniProtKB-KW"/>
</dbReference>
<feature type="domain" description="PX" evidence="10">
    <location>
        <begin position="1258"/>
        <end position="1367"/>
    </location>
</feature>
<dbReference type="SUPFAM" id="SSF48371">
    <property type="entry name" value="ARM repeat"/>
    <property type="match status" value="1"/>
</dbReference>
<evidence type="ECO:0000259" key="12">
    <source>
        <dbReference type="PROSITE" id="PS51545"/>
    </source>
</evidence>
<evidence type="ECO:0000313" key="14">
    <source>
        <dbReference type="Proteomes" id="UP000515159"/>
    </source>
</evidence>
<dbReference type="InterPro" id="IPR001263">
    <property type="entry name" value="PI3K_accessory_dom"/>
</dbReference>
<dbReference type="InterPro" id="IPR036871">
    <property type="entry name" value="PX_dom_sf"/>
</dbReference>
<dbReference type="Pfam" id="PF00613">
    <property type="entry name" value="PI3Ka"/>
    <property type="match status" value="1"/>
</dbReference>
<dbReference type="InterPro" id="IPR000341">
    <property type="entry name" value="PI3K_Ras-bd_dom"/>
</dbReference>
<feature type="domain" description="PI3K/PI4K catalytic" evidence="11">
    <location>
        <begin position="948"/>
        <end position="1226"/>
    </location>
</feature>
<dbReference type="Gene3D" id="2.60.40.150">
    <property type="entry name" value="C2 domain"/>
    <property type="match status" value="2"/>
</dbReference>
<evidence type="ECO:0000256" key="5">
    <source>
        <dbReference type="ARBA" id="ARBA00022840"/>
    </source>
</evidence>
<dbReference type="Pfam" id="PF00787">
    <property type="entry name" value="PX"/>
    <property type="match status" value="1"/>
</dbReference>
<evidence type="ECO:0000256" key="6">
    <source>
        <dbReference type="ARBA" id="ARBA00023098"/>
    </source>
</evidence>
<organism evidence="14 15">
    <name type="scientific">Geotrypetes seraphini</name>
    <name type="common">Gaboon caecilian</name>
    <name type="synonym">Caecilia seraphini</name>
    <dbReference type="NCBI Taxonomy" id="260995"/>
    <lineage>
        <taxon>Eukaryota</taxon>
        <taxon>Metazoa</taxon>
        <taxon>Chordata</taxon>
        <taxon>Craniata</taxon>
        <taxon>Vertebrata</taxon>
        <taxon>Euteleostomi</taxon>
        <taxon>Amphibia</taxon>
        <taxon>Gymnophiona</taxon>
        <taxon>Geotrypetes</taxon>
    </lineage>
</organism>
<dbReference type="Gene3D" id="1.10.1070.11">
    <property type="entry name" value="Phosphatidylinositol 3-/4-kinase, catalytic domain"/>
    <property type="match status" value="1"/>
</dbReference>
<dbReference type="FunFam" id="3.30.1010.10:FF:000001">
    <property type="entry name" value="Phosphatidylinositol 4-phosphate 3-kinase C2 domain-containing subunit beta"/>
    <property type="match status" value="1"/>
</dbReference>
<comment type="catalytic activity">
    <reaction evidence="7">
        <text>a 1,2-diacyl-sn-glycero-3-phospho-(1D-myo-inositol) + ATP = a 1,2-diacyl-sn-glycero-3-phospho-(1D-myo-inositol-3-phosphate) + ADP + H(+)</text>
        <dbReference type="Rhea" id="RHEA:12709"/>
        <dbReference type="ChEBI" id="CHEBI:15378"/>
        <dbReference type="ChEBI" id="CHEBI:30616"/>
        <dbReference type="ChEBI" id="CHEBI:57880"/>
        <dbReference type="ChEBI" id="CHEBI:58088"/>
        <dbReference type="ChEBI" id="CHEBI:456216"/>
        <dbReference type="EC" id="2.7.1.137"/>
    </reaction>
    <physiologicalReaction direction="left-to-right" evidence="7">
        <dbReference type="Rhea" id="RHEA:12710"/>
    </physiologicalReaction>
</comment>
<dbReference type="Pfam" id="PF00792">
    <property type="entry name" value="PI3K_C2"/>
    <property type="match status" value="1"/>
</dbReference>
<dbReference type="PROSITE" id="PS50195">
    <property type="entry name" value="PX"/>
    <property type="match status" value="1"/>
</dbReference>
<dbReference type="SMART" id="SM00145">
    <property type="entry name" value="PI3Ka"/>
    <property type="match status" value="1"/>
</dbReference>
<dbReference type="GO" id="GO:0035091">
    <property type="term" value="F:phosphatidylinositol binding"/>
    <property type="evidence" value="ECO:0007669"/>
    <property type="project" value="InterPro"/>
</dbReference>
<dbReference type="GO" id="GO:0005886">
    <property type="term" value="C:plasma membrane"/>
    <property type="evidence" value="ECO:0007669"/>
    <property type="project" value="TreeGrafter"/>
</dbReference>
<evidence type="ECO:0000256" key="2">
    <source>
        <dbReference type="ARBA" id="ARBA00022679"/>
    </source>
</evidence>
<dbReference type="SMART" id="SM00239">
    <property type="entry name" value="C2"/>
    <property type="match status" value="1"/>
</dbReference>
<dbReference type="InterPro" id="IPR000008">
    <property type="entry name" value="C2_dom"/>
</dbReference>
<keyword evidence="3" id="KW-0547">Nucleotide-binding</keyword>
<dbReference type="InterPro" id="IPR042236">
    <property type="entry name" value="PI3K_accessory_sf"/>
</dbReference>
<dbReference type="InterPro" id="IPR015433">
    <property type="entry name" value="PI3/4_kinase"/>
</dbReference>
<dbReference type="InterPro" id="IPR000403">
    <property type="entry name" value="PI3/4_kinase_cat_dom"/>
</dbReference>
<evidence type="ECO:0000256" key="7">
    <source>
        <dbReference type="ARBA" id="ARBA00023985"/>
    </source>
</evidence>
<dbReference type="InterPro" id="IPR035892">
    <property type="entry name" value="C2_domain_sf"/>
</dbReference>
<evidence type="ECO:0000256" key="1">
    <source>
        <dbReference type="ARBA" id="ARBA00006209"/>
    </source>
</evidence>
<dbReference type="PROSITE" id="PS51545">
    <property type="entry name" value="PIK_HELICAL"/>
    <property type="match status" value="1"/>
</dbReference>
<dbReference type="PANTHER" id="PTHR10048">
    <property type="entry name" value="PHOSPHATIDYLINOSITOL KINASE"/>
    <property type="match status" value="1"/>
</dbReference>
<dbReference type="PANTHER" id="PTHR10048:SF29">
    <property type="entry name" value="PHOSPHATIDYLINOSITOL 3-KINASE C2 DOMAIN-CONTAINING SUBUNIT GAMMA"/>
    <property type="match status" value="1"/>
</dbReference>
<keyword evidence="14" id="KW-1185">Reference proteome</keyword>
<keyword evidence="5" id="KW-0067">ATP-binding</keyword>
<evidence type="ECO:0000256" key="3">
    <source>
        <dbReference type="ARBA" id="ARBA00022741"/>
    </source>
</evidence>
<gene>
    <name evidence="15" type="primary">PIK3C2G</name>
</gene>
<dbReference type="SUPFAM" id="SSF54236">
    <property type="entry name" value="Ubiquitin-like"/>
    <property type="match status" value="1"/>
</dbReference>